<evidence type="ECO:0000256" key="2">
    <source>
        <dbReference type="ARBA" id="ARBA00022737"/>
    </source>
</evidence>
<dbReference type="EMBL" id="CP126656">
    <property type="protein sequence ID" value="WJZ95195.1"/>
    <property type="molecule type" value="Genomic_DNA"/>
</dbReference>
<evidence type="ECO:0000259" key="4">
    <source>
        <dbReference type="PROSITE" id="PS50197"/>
    </source>
</evidence>
<dbReference type="PANTHER" id="PTHR46108:SF4">
    <property type="entry name" value="BLUE CHEESE"/>
    <property type="match status" value="1"/>
</dbReference>
<dbReference type="Gene3D" id="1.10.1540.10">
    <property type="entry name" value="BEACH domain"/>
    <property type="match status" value="1"/>
</dbReference>
<evidence type="ECO:0000313" key="6">
    <source>
        <dbReference type="Proteomes" id="UP001227230"/>
    </source>
</evidence>
<reference evidence="5 6" key="1">
    <citation type="journal article" date="2023" name="Hortic Res">
        <title>The complete reference genome for grapevine (Vitis vinifera L.) genetics and breeding.</title>
        <authorList>
            <person name="Shi X."/>
            <person name="Cao S."/>
            <person name="Wang X."/>
            <person name="Huang S."/>
            <person name="Wang Y."/>
            <person name="Liu Z."/>
            <person name="Liu W."/>
            <person name="Leng X."/>
            <person name="Peng Y."/>
            <person name="Wang N."/>
            <person name="Wang Y."/>
            <person name="Ma Z."/>
            <person name="Xu X."/>
            <person name="Zhang F."/>
            <person name="Xue H."/>
            <person name="Zhong H."/>
            <person name="Wang Y."/>
            <person name="Zhang K."/>
            <person name="Velt A."/>
            <person name="Avia K."/>
            <person name="Holtgrawe D."/>
            <person name="Grimplet J."/>
            <person name="Matus J.T."/>
            <person name="Ware D."/>
            <person name="Wu X."/>
            <person name="Wang H."/>
            <person name="Liu C."/>
            <person name="Fang Y."/>
            <person name="Rustenholz C."/>
            <person name="Cheng Z."/>
            <person name="Xiao H."/>
            <person name="Zhou Y."/>
        </authorList>
    </citation>
    <scope>NUCLEOTIDE SEQUENCE [LARGE SCALE GENOMIC DNA]</scope>
    <source>
        <strain evidence="6">cv. Pinot noir / PN40024</strain>
        <tissue evidence="5">Leaf</tissue>
    </source>
</reference>
<sequence length="128" mass="14862">MASNLEDLKKNFTSEREKGEESMKQTSVSFEPDDRKDKFRSRQVLKEWVENGKKVEAVQPATLEREEEFKKIYESWDDLEVFEFHYGSHHPSAGIAPSYLLRLPPFSAENQKSQGGQCDHADRLFNHG</sequence>
<dbReference type="Pfam" id="PF02138">
    <property type="entry name" value="Beach"/>
    <property type="match status" value="1"/>
</dbReference>
<feature type="region of interest" description="Disordered" evidence="3">
    <location>
        <begin position="109"/>
        <end position="128"/>
    </location>
</feature>
<dbReference type="InterPro" id="IPR051944">
    <property type="entry name" value="BEACH_domain_protein"/>
</dbReference>
<gene>
    <name evidence="5" type="ORF">VitviT2T_013983</name>
</gene>
<dbReference type="InterPro" id="IPR036372">
    <property type="entry name" value="BEACH_dom_sf"/>
</dbReference>
<name>A0ABY9CMJ3_VITVI</name>
<feature type="compositionally biased region" description="Basic and acidic residues" evidence="3">
    <location>
        <begin position="1"/>
        <end position="23"/>
    </location>
</feature>
<accession>A0ABY9CMJ3</accession>
<organism evidence="5 6">
    <name type="scientific">Vitis vinifera</name>
    <name type="common">Grape</name>
    <dbReference type="NCBI Taxonomy" id="29760"/>
    <lineage>
        <taxon>Eukaryota</taxon>
        <taxon>Viridiplantae</taxon>
        <taxon>Streptophyta</taxon>
        <taxon>Embryophyta</taxon>
        <taxon>Tracheophyta</taxon>
        <taxon>Spermatophyta</taxon>
        <taxon>Magnoliopsida</taxon>
        <taxon>eudicotyledons</taxon>
        <taxon>Gunneridae</taxon>
        <taxon>Pentapetalae</taxon>
        <taxon>rosids</taxon>
        <taxon>Vitales</taxon>
        <taxon>Vitaceae</taxon>
        <taxon>Viteae</taxon>
        <taxon>Vitis</taxon>
    </lineage>
</organism>
<proteinExistence type="predicted"/>
<keyword evidence="2" id="KW-0677">Repeat</keyword>
<dbReference type="SUPFAM" id="SSF81837">
    <property type="entry name" value="BEACH domain"/>
    <property type="match status" value="1"/>
</dbReference>
<evidence type="ECO:0000313" key="5">
    <source>
        <dbReference type="EMBL" id="WJZ95195.1"/>
    </source>
</evidence>
<feature type="region of interest" description="Disordered" evidence="3">
    <location>
        <begin position="1"/>
        <end position="35"/>
    </location>
</feature>
<keyword evidence="6" id="KW-1185">Reference proteome</keyword>
<dbReference type="Proteomes" id="UP001227230">
    <property type="component" value="Chromosome 9"/>
</dbReference>
<dbReference type="PROSITE" id="PS50197">
    <property type="entry name" value="BEACH"/>
    <property type="match status" value="1"/>
</dbReference>
<keyword evidence="1" id="KW-0853">WD repeat</keyword>
<feature type="compositionally biased region" description="Basic and acidic residues" evidence="3">
    <location>
        <begin position="119"/>
        <end position="128"/>
    </location>
</feature>
<evidence type="ECO:0000256" key="3">
    <source>
        <dbReference type="SAM" id="MobiDB-lite"/>
    </source>
</evidence>
<feature type="domain" description="BEACH" evidence="4">
    <location>
        <begin position="1"/>
        <end position="128"/>
    </location>
</feature>
<evidence type="ECO:0000256" key="1">
    <source>
        <dbReference type="ARBA" id="ARBA00022574"/>
    </source>
</evidence>
<dbReference type="PANTHER" id="PTHR46108">
    <property type="entry name" value="BLUE CHEESE"/>
    <property type="match status" value="1"/>
</dbReference>
<protein>
    <recommendedName>
        <fullName evidence="4">BEACH domain-containing protein</fullName>
    </recommendedName>
</protein>
<dbReference type="InterPro" id="IPR000409">
    <property type="entry name" value="BEACH_dom"/>
</dbReference>